<sequence length="263" mass="28893">MSKDTPFAREEVMEEYLSSLLLDAEDPADVTARAAKLLEQATVELIPSDADEASLLVDNPTDETLVPVVEDEVAAQAVEEVVTDAVAEVVAKESVEAAITPPKVPVDSLEQRLENQFQALFFEVAGLTLAVPLITLGGIHNLGKIGPLFGKPAWFLGVMLHREEKYSVVDTALWVMPEKYDQTLADKLNYQYLIMLGDSPWGLASEKLVNTVTLNKDDVKWRQANAKRPWLAGMVKDKMCALLDVDELISMLNNGLGSKDQVL</sequence>
<dbReference type="GO" id="GO:0007165">
    <property type="term" value="P:signal transduction"/>
    <property type="evidence" value="ECO:0007669"/>
    <property type="project" value="InterPro"/>
</dbReference>
<gene>
    <name evidence="2" type="ORF">BFC17_13635</name>
</gene>
<dbReference type="SMART" id="SM00260">
    <property type="entry name" value="CheW"/>
    <property type="match status" value="1"/>
</dbReference>
<dbReference type="Pfam" id="PF01584">
    <property type="entry name" value="CheW"/>
    <property type="match status" value="1"/>
</dbReference>
<protein>
    <submittedName>
        <fullName evidence="2">Chemotaxis protein CheW</fullName>
    </submittedName>
</protein>
<evidence type="ECO:0000313" key="3">
    <source>
        <dbReference type="Proteomes" id="UP000176037"/>
    </source>
</evidence>
<dbReference type="InterPro" id="IPR036061">
    <property type="entry name" value="CheW-like_dom_sf"/>
</dbReference>
<accession>A0A1E8FFC5</accession>
<feature type="domain" description="CheW-like" evidence="1">
    <location>
        <begin position="116"/>
        <end position="254"/>
    </location>
</feature>
<evidence type="ECO:0000259" key="1">
    <source>
        <dbReference type="PROSITE" id="PS50851"/>
    </source>
</evidence>
<reference evidence="2 3" key="1">
    <citation type="submission" date="2016-09" db="EMBL/GenBank/DDBJ databases">
        <title>Alteromonas lipolytica, a new species isolated from sea water.</title>
        <authorList>
            <person name="Wu Y.-H."/>
            <person name="Cheng H."/>
            <person name="Xu X.-W."/>
        </authorList>
    </citation>
    <scope>NUCLEOTIDE SEQUENCE [LARGE SCALE GENOMIC DNA]</scope>
    <source>
        <strain evidence="2 3">JW12</strain>
    </source>
</reference>
<dbReference type="RefSeq" id="WP_070175550.1">
    <property type="nucleotide sequence ID" value="NZ_BMJR01000001.1"/>
</dbReference>
<dbReference type="AlphaFoldDB" id="A0A1E8FFC5"/>
<dbReference type="OrthoDB" id="5565759at2"/>
<dbReference type="GO" id="GO:0006935">
    <property type="term" value="P:chemotaxis"/>
    <property type="evidence" value="ECO:0007669"/>
    <property type="project" value="InterPro"/>
</dbReference>
<keyword evidence="3" id="KW-1185">Reference proteome</keyword>
<dbReference type="SUPFAM" id="SSF50341">
    <property type="entry name" value="CheW-like"/>
    <property type="match status" value="1"/>
</dbReference>
<dbReference type="PIRSF" id="PIRSF020479">
    <property type="entry name" value="UCP020479_CheW"/>
    <property type="match status" value="1"/>
</dbReference>
<evidence type="ECO:0000313" key="2">
    <source>
        <dbReference type="EMBL" id="OFI34632.1"/>
    </source>
</evidence>
<dbReference type="EMBL" id="MJIC01000010">
    <property type="protein sequence ID" value="OFI34632.1"/>
    <property type="molecule type" value="Genomic_DNA"/>
</dbReference>
<comment type="caution">
    <text evidence="2">The sequence shown here is derived from an EMBL/GenBank/DDBJ whole genome shotgun (WGS) entry which is preliminary data.</text>
</comment>
<dbReference type="Proteomes" id="UP000176037">
    <property type="component" value="Unassembled WGS sequence"/>
</dbReference>
<organism evidence="2 3">
    <name type="scientific">Alteromonas lipolytica</name>
    <dbReference type="NCBI Taxonomy" id="1856405"/>
    <lineage>
        <taxon>Bacteria</taxon>
        <taxon>Pseudomonadati</taxon>
        <taxon>Pseudomonadota</taxon>
        <taxon>Gammaproteobacteria</taxon>
        <taxon>Alteromonadales</taxon>
        <taxon>Alteromonadaceae</taxon>
        <taxon>Alteromonas/Salinimonas group</taxon>
        <taxon>Alteromonas</taxon>
    </lineage>
</organism>
<proteinExistence type="predicted"/>
<name>A0A1E8FFC5_9ALTE</name>
<dbReference type="InterPro" id="IPR014506">
    <property type="entry name" value="UCP020479_CheW"/>
</dbReference>
<dbReference type="InterPro" id="IPR002545">
    <property type="entry name" value="CheW-lke_dom"/>
</dbReference>
<dbReference type="STRING" id="1856405.BFC17_13635"/>
<dbReference type="PROSITE" id="PS50851">
    <property type="entry name" value="CHEW"/>
    <property type="match status" value="1"/>
</dbReference>